<dbReference type="PANTHER" id="PTHR46203:SF1">
    <property type="entry name" value="MITOCHONDRIAL TRANSLATION RELEASE FACTOR IN RESCUE"/>
    <property type="match status" value="1"/>
</dbReference>
<evidence type="ECO:0000256" key="1">
    <source>
        <dbReference type="ARBA" id="ARBA00004173"/>
    </source>
</evidence>
<evidence type="ECO:0000256" key="3">
    <source>
        <dbReference type="ARBA" id="ARBA00022946"/>
    </source>
</evidence>
<dbReference type="AlphaFoldDB" id="A0A162K404"/>
<name>A0A162K404_CORDF</name>
<evidence type="ECO:0000313" key="8">
    <source>
        <dbReference type="Proteomes" id="UP000076881"/>
    </source>
</evidence>
<dbReference type="Pfam" id="PF00472">
    <property type="entry name" value="RF-1"/>
    <property type="match status" value="1"/>
</dbReference>
<dbReference type="GO" id="GO:0032543">
    <property type="term" value="P:mitochondrial translation"/>
    <property type="evidence" value="ECO:0007669"/>
    <property type="project" value="UniProtKB-ARBA"/>
</dbReference>
<dbReference type="FunFam" id="3.30.160.20:FF:000065">
    <property type="entry name" value="Peptidyl-tRNA hydrolase domain protein"/>
    <property type="match status" value="1"/>
</dbReference>
<dbReference type="InterPro" id="IPR052405">
    <property type="entry name" value="Mito_Transl_Release_Factor"/>
</dbReference>
<dbReference type="Gene3D" id="3.30.160.20">
    <property type="match status" value="1"/>
</dbReference>
<keyword evidence="8" id="KW-1185">Reference proteome</keyword>
<feature type="region of interest" description="Disordered" evidence="5">
    <location>
        <begin position="100"/>
        <end position="205"/>
    </location>
</feature>
<protein>
    <submittedName>
        <fullName evidence="7">Peptidyl-tRNA hydrolase domain protein</fullName>
    </submittedName>
</protein>
<feature type="compositionally biased region" description="Polar residues" evidence="5">
    <location>
        <begin position="169"/>
        <end position="205"/>
    </location>
</feature>
<dbReference type="Proteomes" id="UP000076881">
    <property type="component" value="Unassembled WGS sequence"/>
</dbReference>
<evidence type="ECO:0000256" key="4">
    <source>
        <dbReference type="ARBA" id="ARBA00023128"/>
    </source>
</evidence>
<dbReference type="STRING" id="1081108.A0A162K404"/>
<evidence type="ECO:0000313" key="7">
    <source>
        <dbReference type="EMBL" id="OAA77652.1"/>
    </source>
</evidence>
<evidence type="ECO:0000259" key="6">
    <source>
        <dbReference type="Pfam" id="PF00472"/>
    </source>
</evidence>
<comment type="caution">
    <text evidence="7">The sequence shown here is derived from an EMBL/GenBank/DDBJ whole genome shotgun (WGS) entry which is preliminary data.</text>
</comment>
<dbReference type="InterPro" id="IPR000352">
    <property type="entry name" value="Pep_chain_release_fac_I"/>
</dbReference>
<dbReference type="InterPro" id="IPR045853">
    <property type="entry name" value="Pep_chain_release_fac_I_sf"/>
</dbReference>
<gene>
    <name evidence="7" type="ORF">LEL_04475</name>
</gene>
<comment type="similarity">
    <text evidence="2">Belongs to the prokaryotic/mitochondrial release factor family.</text>
</comment>
<feature type="compositionally biased region" description="Low complexity" evidence="5">
    <location>
        <begin position="143"/>
        <end position="158"/>
    </location>
</feature>
<keyword evidence="3" id="KW-0809">Transit peptide</keyword>
<evidence type="ECO:0000256" key="5">
    <source>
        <dbReference type="SAM" id="MobiDB-lite"/>
    </source>
</evidence>
<proteinExistence type="inferred from homology"/>
<evidence type="ECO:0000256" key="2">
    <source>
        <dbReference type="ARBA" id="ARBA00010835"/>
    </source>
</evidence>
<accession>A0A162K404</accession>
<keyword evidence="7" id="KW-0378">Hydrolase</keyword>
<sequence length="205" mass="22049">MQCLLRRARITTNSLPHPSRFLSITPPILQKSMPSRPKPPPDSDLEESYLKGSGPGGQKINKTNSAVQLKHIPTGIVVKSQATRSRAQNRKHAREILAQRLDDLQNGEQSRAGIVGAVRKKRADSAAKKSRRKYKKLEEEKTAAAQEQGEEAGQAGTASLDSTGEAGERSSQTAAMNTSAEEKGNPSQTSFDTAPSTSIRSTTGS</sequence>
<dbReference type="OrthoDB" id="277888at2759"/>
<dbReference type="PANTHER" id="PTHR46203">
    <property type="entry name" value="PROBABLE PEPTIDE CHAIN RELEASE FACTOR C12ORF65"/>
    <property type="match status" value="1"/>
</dbReference>
<organism evidence="7 8">
    <name type="scientific">Akanthomyces lecanii RCEF 1005</name>
    <dbReference type="NCBI Taxonomy" id="1081108"/>
    <lineage>
        <taxon>Eukaryota</taxon>
        <taxon>Fungi</taxon>
        <taxon>Dikarya</taxon>
        <taxon>Ascomycota</taxon>
        <taxon>Pezizomycotina</taxon>
        <taxon>Sordariomycetes</taxon>
        <taxon>Hypocreomycetidae</taxon>
        <taxon>Hypocreales</taxon>
        <taxon>Cordycipitaceae</taxon>
        <taxon>Akanthomyces</taxon>
        <taxon>Cordyceps confragosa</taxon>
    </lineage>
</organism>
<dbReference type="GO" id="GO:0005739">
    <property type="term" value="C:mitochondrion"/>
    <property type="evidence" value="ECO:0007669"/>
    <property type="project" value="UniProtKB-SubCell"/>
</dbReference>
<reference evidence="7 8" key="1">
    <citation type="journal article" date="2016" name="Genome Biol. Evol.">
        <title>Divergent and convergent evolution of fungal pathogenicity.</title>
        <authorList>
            <person name="Shang Y."/>
            <person name="Xiao G."/>
            <person name="Zheng P."/>
            <person name="Cen K."/>
            <person name="Zhan S."/>
            <person name="Wang C."/>
        </authorList>
    </citation>
    <scope>NUCLEOTIDE SEQUENCE [LARGE SCALE GENOMIC DNA]</scope>
    <source>
        <strain evidence="7 8">RCEF 1005</strain>
    </source>
</reference>
<keyword evidence="4" id="KW-0496">Mitochondrion</keyword>
<dbReference type="EMBL" id="AZHF01000003">
    <property type="protein sequence ID" value="OAA77652.1"/>
    <property type="molecule type" value="Genomic_DNA"/>
</dbReference>
<dbReference type="SUPFAM" id="SSF75620">
    <property type="entry name" value="Release factor"/>
    <property type="match status" value="1"/>
</dbReference>
<comment type="subcellular location">
    <subcellularLocation>
        <location evidence="1">Mitochondrion</location>
    </subcellularLocation>
</comment>
<dbReference type="GO" id="GO:0016787">
    <property type="term" value="F:hydrolase activity"/>
    <property type="evidence" value="ECO:0007669"/>
    <property type="project" value="UniProtKB-KW"/>
</dbReference>
<feature type="region of interest" description="Disordered" evidence="5">
    <location>
        <begin position="15"/>
        <end position="67"/>
    </location>
</feature>
<feature type="domain" description="Prokaryotic-type class I peptide chain release factors" evidence="6">
    <location>
        <begin position="42"/>
        <end position="140"/>
    </location>
</feature>
<dbReference type="GO" id="GO:0003747">
    <property type="term" value="F:translation release factor activity"/>
    <property type="evidence" value="ECO:0007669"/>
    <property type="project" value="InterPro"/>
</dbReference>
<feature type="compositionally biased region" description="Basic residues" evidence="5">
    <location>
        <begin position="118"/>
        <end position="135"/>
    </location>
</feature>